<keyword evidence="1" id="KW-0472">Membrane</keyword>
<proteinExistence type="predicted"/>
<dbReference type="Proteomes" id="UP000029518">
    <property type="component" value="Chromosome"/>
</dbReference>
<keyword evidence="1" id="KW-1133">Transmembrane helix</keyword>
<feature type="transmembrane region" description="Helical" evidence="1">
    <location>
        <begin position="7"/>
        <end position="27"/>
    </location>
</feature>
<protein>
    <recommendedName>
        <fullName evidence="4">DUF4362 domain-containing protein</fullName>
    </recommendedName>
</protein>
<name>A0A089LFU1_PAEBO</name>
<organism evidence="2 3">
    <name type="scientific">Paenibacillus borealis</name>
    <dbReference type="NCBI Taxonomy" id="160799"/>
    <lineage>
        <taxon>Bacteria</taxon>
        <taxon>Bacillati</taxon>
        <taxon>Bacillota</taxon>
        <taxon>Bacilli</taxon>
        <taxon>Bacillales</taxon>
        <taxon>Paenibacillaceae</taxon>
        <taxon>Paenibacillus</taxon>
    </lineage>
</organism>
<dbReference type="HOGENOM" id="CLU_1720538_0_0_9"/>
<evidence type="ECO:0008006" key="4">
    <source>
        <dbReference type="Google" id="ProtNLM"/>
    </source>
</evidence>
<dbReference type="EMBL" id="CP009285">
    <property type="protein sequence ID" value="AIQ58008.1"/>
    <property type="molecule type" value="Genomic_DNA"/>
</dbReference>
<evidence type="ECO:0000256" key="1">
    <source>
        <dbReference type="SAM" id="Phobius"/>
    </source>
</evidence>
<keyword evidence="3" id="KW-1185">Reference proteome</keyword>
<evidence type="ECO:0000313" key="2">
    <source>
        <dbReference type="EMBL" id="AIQ58008.1"/>
    </source>
</evidence>
<accession>A0A089LFU1</accession>
<dbReference type="AlphaFoldDB" id="A0A089LFU1"/>
<dbReference type="OrthoDB" id="2616460at2"/>
<evidence type="ECO:0000313" key="3">
    <source>
        <dbReference type="Proteomes" id="UP000029518"/>
    </source>
</evidence>
<dbReference type="RefSeq" id="WP_042212528.1">
    <property type="nucleotide sequence ID" value="NZ_CP009285.1"/>
</dbReference>
<reference evidence="2" key="1">
    <citation type="submission" date="2014-08" db="EMBL/GenBank/DDBJ databases">
        <title>Comparative genomics of the Paenibacillus odorifer group.</title>
        <authorList>
            <person name="den Bakker H.C."/>
            <person name="Tsai Y.-C.Y.-C."/>
            <person name="Martin N."/>
            <person name="Korlach J."/>
            <person name="Wiedmann M."/>
        </authorList>
    </citation>
    <scope>NUCLEOTIDE SEQUENCE [LARGE SCALE GENOMIC DNA]</scope>
    <source>
        <strain evidence="2">DSM 13188</strain>
    </source>
</reference>
<sequence>MKSIKKYSPFIIILEMMIIAVLTALLIREFNKPVPLARDQRNLITHFDQLDLDRIREMIHRFKEGKGDNLTMLEWGTDSGPYIHDFYDDGRELHWTVDSTRDWAGYDGKIEYVCRAIQLTEVEEFYKVELSDCENQPEDFKFNPVSFRKDEL</sequence>
<keyword evidence="1" id="KW-0812">Transmembrane</keyword>
<gene>
    <name evidence="2" type="ORF">PBOR_14535</name>
</gene>
<dbReference type="KEGG" id="pbd:PBOR_14535"/>